<evidence type="ECO:0000313" key="2">
    <source>
        <dbReference type="EMBL" id="GKT27948.1"/>
    </source>
</evidence>
<reference evidence="2" key="1">
    <citation type="submission" date="2022-03" db="EMBL/GenBank/DDBJ databases">
        <title>Draft genome sequence of Aduncisulcus paluster, a free-living microaerophilic Fornicata.</title>
        <authorList>
            <person name="Yuyama I."/>
            <person name="Kume K."/>
            <person name="Tamura T."/>
            <person name="Inagaki Y."/>
            <person name="Hashimoto T."/>
        </authorList>
    </citation>
    <scope>NUCLEOTIDE SEQUENCE</scope>
    <source>
        <strain evidence="2">NY0171</strain>
    </source>
</reference>
<dbReference type="Proteomes" id="UP001057375">
    <property type="component" value="Unassembled WGS sequence"/>
</dbReference>
<protein>
    <submittedName>
        <fullName evidence="2">Uncharacterized protein</fullName>
    </submittedName>
</protein>
<organism evidence="2 3">
    <name type="scientific">Aduncisulcus paluster</name>
    <dbReference type="NCBI Taxonomy" id="2918883"/>
    <lineage>
        <taxon>Eukaryota</taxon>
        <taxon>Metamonada</taxon>
        <taxon>Carpediemonas-like organisms</taxon>
        <taxon>Aduncisulcus</taxon>
    </lineage>
</organism>
<accession>A0ABQ5K5T8</accession>
<gene>
    <name evidence="2" type="ORF">ADUPG1_000305</name>
</gene>
<dbReference type="EMBL" id="BQXS01000113">
    <property type="protein sequence ID" value="GKT27948.1"/>
    <property type="molecule type" value="Genomic_DNA"/>
</dbReference>
<feature type="compositionally biased region" description="Basic and acidic residues" evidence="1">
    <location>
        <begin position="318"/>
        <end position="341"/>
    </location>
</feature>
<feature type="compositionally biased region" description="Pro residues" evidence="1">
    <location>
        <begin position="91"/>
        <end position="106"/>
    </location>
</feature>
<sequence length="364" mass="40781">SSNAMMDSLGMPPFSHKVADHHEDPDITKFRSITPVFDAIDRNMGYAKQLLKETKQLKLGKRRSSGERATVSSSSQPPPVLPPTFTKPNHSKPPVPIPHNPPPVVHNPPIIAHNPPPIAHNPPLQPKSTVKPAPKVVDAASVFNKMSTHSTPSMPSIRSQRSSIHSVKSQKLKRPPVVQFTPQSFATPHTSRAGILPLHTHRTPLKDLFKHEEELMDDKELKEQDIITIPKTPGTADLPGPRSPAFKISEDSETDEDEEIRAEDKEKVPSWAKKGKEEFDMIELHTYSKNLREIFGPIDVSISLKALKKGQGGKFRRNREVSEWSSDRTTREERQEQNSAIEKKALEAKKELKTLVYKGKSNKK</sequence>
<evidence type="ECO:0000256" key="1">
    <source>
        <dbReference type="SAM" id="MobiDB-lite"/>
    </source>
</evidence>
<feature type="compositionally biased region" description="Pro residues" evidence="1">
    <location>
        <begin position="114"/>
        <end position="125"/>
    </location>
</feature>
<proteinExistence type="predicted"/>
<feature type="non-terminal residue" evidence="2">
    <location>
        <position position="1"/>
    </location>
</feature>
<evidence type="ECO:0000313" key="3">
    <source>
        <dbReference type="Proteomes" id="UP001057375"/>
    </source>
</evidence>
<feature type="compositionally biased region" description="Acidic residues" evidence="1">
    <location>
        <begin position="251"/>
        <end position="261"/>
    </location>
</feature>
<feature type="region of interest" description="Disordered" evidence="1">
    <location>
        <begin position="229"/>
        <end position="269"/>
    </location>
</feature>
<feature type="region of interest" description="Disordered" evidence="1">
    <location>
        <begin position="1"/>
        <end position="23"/>
    </location>
</feature>
<feature type="region of interest" description="Disordered" evidence="1">
    <location>
        <begin position="54"/>
        <end position="130"/>
    </location>
</feature>
<feature type="region of interest" description="Disordered" evidence="1">
    <location>
        <begin position="310"/>
        <end position="341"/>
    </location>
</feature>
<feature type="compositionally biased region" description="Polar residues" evidence="1">
    <location>
        <begin position="146"/>
        <end position="167"/>
    </location>
</feature>
<feature type="region of interest" description="Disordered" evidence="1">
    <location>
        <begin position="146"/>
        <end position="176"/>
    </location>
</feature>
<comment type="caution">
    <text evidence="2">The sequence shown here is derived from an EMBL/GenBank/DDBJ whole genome shotgun (WGS) entry which is preliminary data.</text>
</comment>
<name>A0ABQ5K5T8_9EUKA</name>
<keyword evidence="3" id="KW-1185">Reference proteome</keyword>